<keyword evidence="4" id="KW-0479">Metal-binding</keyword>
<evidence type="ECO:0000256" key="1">
    <source>
        <dbReference type="ARBA" id="ARBA00004613"/>
    </source>
</evidence>
<dbReference type="PROSITE" id="PS00725">
    <property type="entry name" value="GERMIN"/>
    <property type="match status" value="1"/>
</dbReference>
<evidence type="ECO:0000256" key="6">
    <source>
        <dbReference type="SAM" id="SignalP"/>
    </source>
</evidence>
<gene>
    <name evidence="8" type="ORF">NA56DRAFT_670423</name>
</gene>
<evidence type="ECO:0000256" key="3">
    <source>
        <dbReference type="ARBA" id="ARBA00022525"/>
    </source>
</evidence>
<dbReference type="SUPFAM" id="SSF51182">
    <property type="entry name" value="RmlC-like cupins"/>
    <property type="match status" value="1"/>
</dbReference>
<proteinExistence type="inferred from homology"/>
<dbReference type="STRING" id="1745343.A0A2J6Q7X0"/>
<dbReference type="PANTHER" id="PTHR31238">
    <property type="entry name" value="GERMIN-LIKE PROTEIN SUBFAMILY 3 MEMBER 3"/>
    <property type="match status" value="1"/>
</dbReference>
<evidence type="ECO:0000256" key="4">
    <source>
        <dbReference type="ARBA" id="ARBA00022723"/>
    </source>
</evidence>
<dbReference type="OrthoDB" id="1921208at2759"/>
<dbReference type="Gene3D" id="2.60.120.10">
    <property type="entry name" value="Jelly Rolls"/>
    <property type="match status" value="1"/>
</dbReference>
<keyword evidence="6" id="KW-0732">Signal</keyword>
<protein>
    <submittedName>
        <fullName evidence="8">Spherulin-1A</fullName>
    </submittedName>
</protein>
<feature type="domain" description="Cupin type-1" evidence="7">
    <location>
        <begin position="83"/>
        <end position="228"/>
    </location>
</feature>
<dbReference type="Pfam" id="PF00190">
    <property type="entry name" value="Cupin_1"/>
    <property type="match status" value="1"/>
</dbReference>
<dbReference type="EMBL" id="KZ613478">
    <property type="protein sequence ID" value="PMD22363.1"/>
    <property type="molecule type" value="Genomic_DNA"/>
</dbReference>
<comment type="subcellular location">
    <subcellularLocation>
        <location evidence="1">Secreted</location>
    </subcellularLocation>
</comment>
<keyword evidence="5" id="KW-0464">Manganese</keyword>
<dbReference type="SMART" id="SM00835">
    <property type="entry name" value="Cupin_1"/>
    <property type="match status" value="1"/>
</dbReference>
<dbReference type="AlphaFoldDB" id="A0A2J6Q7X0"/>
<dbReference type="GO" id="GO:0005576">
    <property type="term" value="C:extracellular region"/>
    <property type="evidence" value="ECO:0007669"/>
    <property type="project" value="UniProtKB-SubCell"/>
</dbReference>
<dbReference type="Proteomes" id="UP000235672">
    <property type="component" value="Unassembled WGS sequence"/>
</dbReference>
<keyword evidence="9" id="KW-1185">Reference proteome</keyword>
<dbReference type="PRINTS" id="PR00325">
    <property type="entry name" value="GERMIN"/>
</dbReference>
<evidence type="ECO:0000256" key="5">
    <source>
        <dbReference type="ARBA" id="ARBA00023211"/>
    </source>
</evidence>
<reference evidence="8 9" key="1">
    <citation type="submission" date="2016-05" db="EMBL/GenBank/DDBJ databases">
        <title>A degradative enzymes factory behind the ericoid mycorrhizal symbiosis.</title>
        <authorList>
            <consortium name="DOE Joint Genome Institute"/>
            <person name="Martino E."/>
            <person name="Morin E."/>
            <person name="Grelet G."/>
            <person name="Kuo A."/>
            <person name="Kohler A."/>
            <person name="Daghino S."/>
            <person name="Barry K."/>
            <person name="Choi C."/>
            <person name="Cichocki N."/>
            <person name="Clum A."/>
            <person name="Copeland A."/>
            <person name="Hainaut M."/>
            <person name="Haridas S."/>
            <person name="Labutti K."/>
            <person name="Lindquist E."/>
            <person name="Lipzen A."/>
            <person name="Khouja H.-R."/>
            <person name="Murat C."/>
            <person name="Ohm R."/>
            <person name="Olson A."/>
            <person name="Spatafora J."/>
            <person name="Veneault-Fourrey C."/>
            <person name="Henrissat B."/>
            <person name="Grigoriev I."/>
            <person name="Martin F."/>
            <person name="Perotto S."/>
        </authorList>
    </citation>
    <scope>NUCLEOTIDE SEQUENCE [LARGE SCALE GENOMIC DNA]</scope>
    <source>
        <strain evidence="8 9">UAMH 7357</strain>
    </source>
</reference>
<comment type="similarity">
    <text evidence="2">Belongs to the germin family.</text>
</comment>
<dbReference type="InterPro" id="IPR011051">
    <property type="entry name" value="RmlC_Cupin_sf"/>
</dbReference>
<evidence type="ECO:0000259" key="7">
    <source>
        <dbReference type="SMART" id="SM00835"/>
    </source>
</evidence>
<name>A0A2J6Q7X0_9HELO</name>
<keyword evidence="3" id="KW-0964">Secreted</keyword>
<feature type="chain" id="PRO_5014405397" evidence="6">
    <location>
        <begin position="21"/>
        <end position="254"/>
    </location>
</feature>
<organism evidence="8 9">
    <name type="scientific">Hyaloscypha hepaticicola</name>
    <dbReference type="NCBI Taxonomy" id="2082293"/>
    <lineage>
        <taxon>Eukaryota</taxon>
        <taxon>Fungi</taxon>
        <taxon>Dikarya</taxon>
        <taxon>Ascomycota</taxon>
        <taxon>Pezizomycotina</taxon>
        <taxon>Leotiomycetes</taxon>
        <taxon>Helotiales</taxon>
        <taxon>Hyaloscyphaceae</taxon>
        <taxon>Hyaloscypha</taxon>
    </lineage>
</organism>
<dbReference type="GO" id="GO:0030145">
    <property type="term" value="F:manganese ion binding"/>
    <property type="evidence" value="ECO:0007669"/>
    <property type="project" value="InterPro"/>
</dbReference>
<dbReference type="InterPro" id="IPR014710">
    <property type="entry name" value="RmlC-like_jellyroll"/>
</dbReference>
<feature type="signal peptide" evidence="6">
    <location>
        <begin position="1"/>
        <end position="20"/>
    </location>
</feature>
<evidence type="ECO:0000313" key="8">
    <source>
        <dbReference type="EMBL" id="PMD22363.1"/>
    </source>
</evidence>
<dbReference type="CDD" id="cd02241">
    <property type="entry name" value="cupin_OxOx"/>
    <property type="match status" value="1"/>
</dbReference>
<accession>A0A2J6Q7X0</accession>
<evidence type="ECO:0000313" key="9">
    <source>
        <dbReference type="Proteomes" id="UP000235672"/>
    </source>
</evidence>
<dbReference type="InterPro" id="IPR019780">
    <property type="entry name" value="Germin_Mn-BS"/>
</dbReference>
<dbReference type="InterPro" id="IPR006045">
    <property type="entry name" value="Cupin_1"/>
</dbReference>
<evidence type="ECO:0000256" key="2">
    <source>
        <dbReference type="ARBA" id="ARBA00007456"/>
    </source>
</evidence>
<dbReference type="InterPro" id="IPR001929">
    <property type="entry name" value="Germin"/>
</dbReference>
<sequence length="254" mass="27001">MCCAISFAATAFLLAGRVLSAPRPVKAQIAQINEANTSSIPTQSYNQSVFESLVLARSAVDRDNLLDNDDTVFAFVNPCRNTPELGGTIGDGGKLVRADHSTFPALVGSGGSITMGFLNPCGFNTPHVHPRAGELIVVVEGRLFTSVTAENRALHRNHTLNQYEMTVFPQGAIHTNFNPDCTPAVFVAAFPDEDPGVGQVAQNYFGLEDEIVLASAGGDLAIDGANIDAWRNNIPVNVVKGVESCLTTCGIKKR</sequence>